<dbReference type="PANTHER" id="PTHR30383:SF19">
    <property type="entry name" value="FIBRONECTIN TYPE-III DOMAIN-CONTAINING PROTEIN"/>
    <property type="match status" value="1"/>
</dbReference>
<accession>A0AAV9GRJ2</accession>
<dbReference type="GO" id="GO:0004622">
    <property type="term" value="F:phosphatidylcholine lysophospholipase activity"/>
    <property type="evidence" value="ECO:0007669"/>
    <property type="project" value="TreeGrafter"/>
</dbReference>
<dbReference type="Pfam" id="PF13472">
    <property type="entry name" value="Lipase_GDSL_2"/>
    <property type="match status" value="1"/>
</dbReference>
<comment type="caution">
    <text evidence="3">The sequence shown here is derived from an EMBL/GenBank/DDBJ whole genome shotgun (WGS) entry which is preliminary data.</text>
</comment>
<evidence type="ECO:0000256" key="1">
    <source>
        <dbReference type="SAM" id="MobiDB-lite"/>
    </source>
</evidence>
<organism evidence="3 4">
    <name type="scientific">Podospora aff. communis PSN243</name>
    <dbReference type="NCBI Taxonomy" id="3040156"/>
    <lineage>
        <taxon>Eukaryota</taxon>
        <taxon>Fungi</taxon>
        <taxon>Dikarya</taxon>
        <taxon>Ascomycota</taxon>
        <taxon>Pezizomycotina</taxon>
        <taxon>Sordariomycetes</taxon>
        <taxon>Sordariomycetidae</taxon>
        <taxon>Sordariales</taxon>
        <taxon>Podosporaceae</taxon>
        <taxon>Podospora</taxon>
    </lineage>
</organism>
<proteinExistence type="predicted"/>
<dbReference type="AlphaFoldDB" id="A0AAV9GRJ2"/>
<name>A0AAV9GRJ2_9PEZI</name>
<dbReference type="PANTHER" id="PTHR30383">
    <property type="entry name" value="THIOESTERASE 1/PROTEASE 1/LYSOPHOSPHOLIPASE L1"/>
    <property type="match status" value="1"/>
</dbReference>
<dbReference type="SUPFAM" id="SSF52266">
    <property type="entry name" value="SGNH hydrolase"/>
    <property type="match status" value="1"/>
</dbReference>
<dbReference type="InterPro" id="IPR013830">
    <property type="entry name" value="SGNH_hydro"/>
</dbReference>
<dbReference type="Proteomes" id="UP001321760">
    <property type="component" value="Unassembled WGS sequence"/>
</dbReference>
<gene>
    <name evidence="3" type="ORF">QBC34DRAFT_458306</name>
</gene>
<dbReference type="Gene3D" id="3.40.50.1110">
    <property type="entry name" value="SGNH hydrolase"/>
    <property type="match status" value="1"/>
</dbReference>
<dbReference type="EMBL" id="MU865928">
    <property type="protein sequence ID" value="KAK4451429.1"/>
    <property type="molecule type" value="Genomic_DNA"/>
</dbReference>
<evidence type="ECO:0000313" key="3">
    <source>
        <dbReference type="EMBL" id="KAK4451429.1"/>
    </source>
</evidence>
<reference evidence="3" key="1">
    <citation type="journal article" date="2023" name="Mol. Phylogenet. Evol.">
        <title>Genome-scale phylogeny and comparative genomics of the fungal order Sordariales.</title>
        <authorList>
            <person name="Hensen N."/>
            <person name="Bonometti L."/>
            <person name="Westerberg I."/>
            <person name="Brannstrom I.O."/>
            <person name="Guillou S."/>
            <person name="Cros-Aarteil S."/>
            <person name="Calhoun S."/>
            <person name="Haridas S."/>
            <person name="Kuo A."/>
            <person name="Mondo S."/>
            <person name="Pangilinan J."/>
            <person name="Riley R."/>
            <person name="LaButti K."/>
            <person name="Andreopoulos B."/>
            <person name="Lipzen A."/>
            <person name="Chen C."/>
            <person name="Yan M."/>
            <person name="Daum C."/>
            <person name="Ng V."/>
            <person name="Clum A."/>
            <person name="Steindorff A."/>
            <person name="Ohm R.A."/>
            <person name="Martin F."/>
            <person name="Silar P."/>
            <person name="Natvig D.O."/>
            <person name="Lalanne C."/>
            <person name="Gautier V."/>
            <person name="Ament-Velasquez S.L."/>
            <person name="Kruys A."/>
            <person name="Hutchinson M.I."/>
            <person name="Powell A.J."/>
            <person name="Barry K."/>
            <person name="Miller A.N."/>
            <person name="Grigoriev I.V."/>
            <person name="Debuchy R."/>
            <person name="Gladieux P."/>
            <person name="Hiltunen Thoren M."/>
            <person name="Johannesson H."/>
        </authorList>
    </citation>
    <scope>NUCLEOTIDE SEQUENCE</scope>
    <source>
        <strain evidence="3">PSN243</strain>
    </source>
</reference>
<dbReference type="InterPro" id="IPR051532">
    <property type="entry name" value="Ester_Hydrolysis_Enzymes"/>
</dbReference>
<keyword evidence="3" id="KW-0378">Hydrolase</keyword>
<evidence type="ECO:0000259" key="2">
    <source>
        <dbReference type="Pfam" id="PF13472"/>
    </source>
</evidence>
<dbReference type="InterPro" id="IPR036514">
    <property type="entry name" value="SGNH_hydro_sf"/>
</dbReference>
<sequence length="289" mass="32716">MATNETMAARPKLRVLCFGDSLTAGYASMGCVYHPYRLKLEQMLEMAFPDMDIETVDDGRPGDTVKFGFLRRMQNNCASILPSYRIPRRASESAFEDPRKLTPTAAADPPRKKGDESYNWTIVLGGTNDLALGVKPEDIFAHLQEVWDVPLRRKSKVLALTVPEAGIENGRERMAARRNKLNELIKGYKKEGFHVFDLHAAVPFFAMSESDKEAFWDDGLHFTPDGYNLIGKEVGMSLVKLLEKERAANPPPNKKRRVFRDDDKMFEEEVGDPTSLDQGYVVVRRKDLD</sequence>
<reference evidence="3" key="2">
    <citation type="submission" date="2023-05" db="EMBL/GenBank/DDBJ databases">
        <authorList>
            <consortium name="Lawrence Berkeley National Laboratory"/>
            <person name="Steindorff A."/>
            <person name="Hensen N."/>
            <person name="Bonometti L."/>
            <person name="Westerberg I."/>
            <person name="Brannstrom I.O."/>
            <person name="Guillou S."/>
            <person name="Cros-Aarteil S."/>
            <person name="Calhoun S."/>
            <person name="Haridas S."/>
            <person name="Kuo A."/>
            <person name="Mondo S."/>
            <person name="Pangilinan J."/>
            <person name="Riley R."/>
            <person name="Labutti K."/>
            <person name="Andreopoulos B."/>
            <person name="Lipzen A."/>
            <person name="Chen C."/>
            <person name="Yanf M."/>
            <person name="Daum C."/>
            <person name="Ng V."/>
            <person name="Clum A."/>
            <person name="Ohm R."/>
            <person name="Martin F."/>
            <person name="Silar P."/>
            <person name="Natvig D."/>
            <person name="Lalanne C."/>
            <person name="Gautier V."/>
            <person name="Ament-Velasquez S.L."/>
            <person name="Kruys A."/>
            <person name="Hutchinson M.I."/>
            <person name="Powell A.J."/>
            <person name="Barry K."/>
            <person name="Miller A.N."/>
            <person name="Grigoriev I.V."/>
            <person name="Debuchy R."/>
            <person name="Gladieux P."/>
            <person name="Thoren M.H."/>
            <person name="Johannesson H."/>
        </authorList>
    </citation>
    <scope>NUCLEOTIDE SEQUENCE</scope>
    <source>
        <strain evidence="3">PSN243</strain>
    </source>
</reference>
<evidence type="ECO:0000313" key="4">
    <source>
        <dbReference type="Proteomes" id="UP001321760"/>
    </source>
</evidence>
<dbReference type="CDD" id="cd00229">
    <property type="entry name" value="SGNH_hydrolase"/>
    <property type="match status" value="1"/>
</dbReference>
<feature type="region of interest" description="Disordered" evidence="1">
    <location>
        <begin position="91"/>
        <end position="113"/>
    </location>
</feature>
<protein>
    <submittedName>
        <fullName evidence="3">SGNH hydrolase-type esterase domain-containing protein</fullName>
    </submittedName>
</protein>
<keyword evidence="4" id="KW-1185">Reference proteome</keyword>
<feature type="domain" description="SGNH hydrolase-type esterase" evidence="2">
    <location>
        <begin position="17"/>
        <end position="228"/>
    </location>
</feature>